<reference evidence="5" key="2">
    <citation type="journal article" date="2022" name="Food Funct.">
        <title>Lactobacillus kefiranofaciens ZW18 from Kefir enhances the anti-tumor effect of anti-programmed cell death 1 (PD-1) immunotherapy by modulating the gut microbiota.</title>
        <authorList>
            <person name="Zhao J."/>
            <person name="Wang Y."/>
            <person name="Wang J."/>
            <person name="Lv M."/>
            <person name="Zhou C."/>
            <person name="Jia L."/>
            <person name="Geng W."/>
        </authorList>
    </citation>
    <scope>NUCLEOTIDE SEQUENCE</scope>
    <source>
        <strain evidence="5">ZW18</strain>
    </source>
</reference>
<reference evidence="4 6" key="1">
    <citation type="submission" date="2016-10" db="EMBL/GenBank/DDBJ databases">
        <authorList>
            <person name="Varghese N."/>
            <person name="Submissions S."/>
        </authorList>
    </citation>
    <scope>NUCLEOTIDE SEQUENCE [LARGE SCALE GENOMIC DNA]</scope>
    <source>
        <strain evidence="4 6">ATCC 43761</strain>
    </source>
</reference>
<gene>
    <name evidence="5" type="ORF">QEJ78_04450</name>
    <name evidence="4" type="ORF">SAMN02983011_01500</name>
</gene>
<dbReference type="InterPro" id="IPR007214">
    <property type="entry name" value="YbaK/aa-tRNA-synth-assoc-dom"/>
</dbReference>
<dbReference type="RefSeq" id="WP_013853758.1">
    <property type="nucleotide sequence ID" value="NZ_CP123735.1"/>
</dbReference>
<dbReference type="Proteomes" id="UP000181860">
    <property type="component" value="Unassembled WGS sequence"/>
</dbReference>
<evidence type="ECO:0000313" key="7">
    <source>
        <dbReference type="Proteomes" id="UP001242513"/>
    </source>
</evidence>
<evidence type="ECO:0000313" key="5">
    <source>
        <dbReference type="EMBL" id="WGO86697.1"/>
    </source>
</evidence>
<dbReference type="EMBL" id="CP123735">
    <property type="protein sequence ID" value="WGO86697.1"/>
    <property type="molecule type" value="Genomic_DNA"/>
</dbReference>
<keyword evidence="2" id="KW-0648">Protein biosynthesis</keyword>
<dbReference type="Proteomes" id="UP001242513">
    <property type="component" value="Chromosome"/>
</dbReference>
<evidence type="ECO:0000256" key="1">
    <source>
        <dbReference type="ARBA" id="ARBA00010201"/>
    </source>
</evidence>
<protein>
    <submittedName>
        <fullName evidence="4">Ala-tRNA(Pro) deacylase</fullName>
    </submittedName>
    <submittedName>
        <fullName evidence="5">YbaK/EbsC family protein</fullName>
    </submittedName>
</protein>
<comment type="similarity">
    <text evidence="1">Belongs to the PRORSD1 family.</text>
</comment>
<evidence type="ECO:0000313" key="6">
    <source>
        <dbReference type="Proteomes" id="UP000181860"/>
    </source>
</evidence>
<dbReference type="GO" id="GO:0006412">
    <property type="term" value="P:translation"/>
    <property type="evidence" value="ECO:0007669"/>
    <property type="project" value="UniProtKB-KW"/>
</dbReference>
<dbReference type="InterPro" id="IPR036754">
    <property type="entry name" value="YbaK/aa-tRNA-synt-asso_dom_sf"/>
</dbReference>
<dbReference type="AlphaFoldDB" id="A0AAX3UG73"/>
<dbReference type="Pfam" id="PF04073">
    <property type="entry name" value="tRNA_edit"/>
    <property type="match status" value="1"/>
</dbReference>
<dbReference type="GO" id="GO:0002161">
    <property type="term" value="F:aminoacyl-tRNA deacylase activity"/>
    <property type="evidence" value="ECO:0007669"/>
    <property type="project" value="InterPro"/>
</dbReference>
<evidence type="ECO:0000256" key="2">
    <source>
        <dbReference type="ARBA" id="ARBA00022917"/>
    </source>
</evidence>
<proteinExistence type="inferred from homology"/>
<dbReference type="Gene3D" id="3.90.960.10">
    <property type="entry name" value="YbaK/aminoacyl-tRNA synthetase-associated domain"/>
    <property type="match status" value="1"/>
</dbReference>
<reference evidence="5" key="3">
    <citation type="submission" date="2023-04" db="EMBL/GenBank/DDBJ databases">
        <authorList>
            <person name="Wang Y."/>
        </authorList>
    </citation>
    <scope>NUCLEOTIDE SEQUENCE</scope>
    <source>
        <strain evidence="5">ZW18</strain>
    </source>
</reference>
<dbReference type="PANTHER" id="PTHR31423">
    <property type="entry name" value="YBAK DOMAIN-CONTAINING PROTEIN"/>
    <property type="match status" value="1"/>
</dbReference>
<dbReference type="SUPFAM" id="SSF55826">
    <property type="entry name" value="YbaK/ProRS associated domain"/>
    <property type="match status" value="1"/>
</dbReference>
<dbReference type="InterPro" id="IPR040285">
    <property type="entry name" value="ProX/PRXD1"/>
</dbReference>
<dbReference type="PANTHER" id="PTHR31423:SF3">
    <property type="entry name" value="PROLYL-TRNA SYNTHETASE ASSOCIATED DOMAIN-CONTAINING PROTEIN 1-RELATED"/>
    <property type="match status" value="1"/>
</dbReference>
<organism evidence="5 7">
    <name type="scientific">Lactobacillus kefiranofaciens</name>
    <dbReference type="NCBI Taxonomy" id="267818"/>
    <lineage>
        <taxon>Bacteria</taxon>
        <taxon>Bacillati</taxon>
        <taxon>Bacillota</taxon>
        <taxon>Bacilli</taxon>
        <taxon>Lactobacillales</taxon>
        <taxon>Lactobacillaceae</taxon>
        <taxon>Lactobacillus</taxon>
    </lineage>
</organism>
<name>A0AAX3UG73_9LACO</name>
<feature type="domain" description="YbaK/aminoacyl-tRNA synthetase-associated" evidence="3">
    <location>
        <begin position="22"/>
        <end position="148"/>
    </location>
</feature>
<dbReference type="EMBL" id="FMXC01000016">
    <property type="protein sequence ID" value="SDA58910.1"/>
    <property type="molecule type" value="Genomic_DNA"/>
</dbReference>
<keyword evidence="6" id="KW-1185">Reference proteome</keyword>
<accession>A0AAX3UG73</accession>
<evidence type="ECO:0000259" key="3">
    <source>
        <dbReference type="Pfam" id="PF04073"/>
    </source>
</evidence>
<evidence type="ECO:0000313" key="4">
    <source>
        <dbReference type="EMBL" id="SDA58910.1"/>
    </source>
</evidence>
<sequence length="162" mass="18557">MNSQEILQLLDEHNITYRLLSHPAVFTSEEADQHLKDKDFAKCKNLFIKTRNSKHYYLLMLPEDKKIDWQKTKAELHSSSLTFVSETELEEKLQIKSGLVSPFSLLNDTTNTIPLIVDQAAMEESNLVGVHPNDNTQTISLSWTELARILSSTGHLFEERSL</sequence>